<dbReference type="InterPro" id="IPR044303">
    <property type="entry name" value="ZAT1/4/9"/>
</dbReference>
<reference evidence="5" key="1">
    <citation type="journal article" date="2019" name="Curr. Biol.">
        <title>Genome Sequence of Striga asiatica Provides Insight into the Evolution of Plant Parasitism.</title>
        <authorList>
            <person name="Yoshida S."/>
            <person name="Kim S."/>
            <person name="Wafula E.K."/>
            <person name="Tanskanen J."/>
            <person name="Kim Y.M."/>
            <person name="Honaas L."/>
            <person name="Yang Z."/>
            <person name="Spallek T."/>
            <person name="Conn C.E."/>
            <person name="Ichihashi Y."/>
            <person name="Cheong K."/>
            <person name="Cui S."/>
            <person name="Der J.P."/>
            <person name="Gundlach H."/>
            <person name="Jiao Y."/>
            <person name="Hori C."/>
            <person name="Ishida J.K."/>
            <person name="Kasahara H."/>
            <person name="Kiba T."/>
            <person name="Kim M.S."/>
            <person name="Koo N."/>
            <person name="Laohavisit A."/>
            <person name="Lee Y.H."/>
            <person name="Lumba S."/>
            <person name="McCourt P."/>
            <person name="Mortimer J.C."/>
            <person name="Mutuku J.M."/>
            <person name="Nomura T."/>
            <person name="Sasaki-Sekimoto Y."/>
            <person name="Seto Y."/>
            <person name="Wang Y."/>
            <person name="Wakatake T."/>
            <person name="Sakakibara H."/>
            <person name="Demura T."/>
            <person name="Yamaguchi S."/>
            <person name="Yoneyama K."/>
            <person name="Manabe R.I."/>
            <person name="Nelson D.C."/>
            <person name="Schulman A.H."/>
            <person name="Timko M.P."/>
            <person name="dePamphilis C.W."/>
            <person name="Choi D."/>
            <person name="Shirasu K."/>
        </authorList>
    </citation>
    <scope>NUCLEOTIDE SEQUENCE [LARGE SCALE GENOMIC DNA]</scope>
    <source>
        <strain evidence="5">cv. UVA1</strain>
    </source>
</reference>
<protein>
    <submittedName>
        <fullName evidence="4">Zinc finger family protein</fullName>
    </submittedName>
</protein>
<dbReference type="SUPFAM" id="SSF57667">
    <property type="entry name" value="beta-beta-alpha zinc fingers"/>
    <property type="match status" value="2"/>
</dbReference>
<dbReference type="InterPro" id="IPR013087">
    <property type="entry name" value="Znf_C2H2_type"/>
</dbReference>
<keyword evidence="1" id="KW-0479">Metal-binding</keyword>
<feature type="domain" description="C2H2-type" evidence="3">
    <location>
        <begin position="216"/>
        <end position="238"/>
    </location>
</feature>
<feature type="compositionally biased region" description="Basic residues" evidence="2">
    <location>
        <begin position="39"/>
        <end position="48"/>
    </location>
</feature>
<dbReference type="PROSITE" id="PS50157">
    <property type="entry name" value="ZINC_FINGER_C2H2_2"/>
    <property type="match status" value="2"/>
</dbReference>
<evidence type="ECO:0000313" key="5">
    <source>
        <dbReference type="Proteomes" id="UP000325081"/>
    </source>
</evidence>
<keyword evidence="1" id="KW-0862">Zinc</keyword>
<keyword evidence="5" id="KW-1185">Reference proteome</keyword>
<evidence type="ECO:0000256" key="1">
    <source>
        <dbReference type="PROSITE-ProRule" id="PRU00042"/>
    </source>
</evidence>
<dbReference type="Gene3D" id="3.30.160.60">
    <property type="entry name" value="Classic Zinc Finger"/>
    <property type="match status" value="1"/>
</dbReference>
<dbReference type="OrthoDB" id="9451254at2759"/>
<evidence type="ECO:0000313" key="4">
    <source>
        <dbReference type="EMBL" id="GER27156.1"/>
    </source>
</evidence>
<dbReference type="PANTHER" id="PTHR46326">
    <property type="entry name" value="ZINC FINGER PROTEIN ZAT1-RELATED"/>
    <property type="match status" value="1"/>
</dbReference>
<dbReference type="AlphaFoldDB" id="A0A5A7P2V2"/>
<sequence length="271" mass="30317">MDDHEKNHTCKLCGKEFPCGRSLGGHMRSHMILISSSSSHHHHHKKLRFLSNRKPVKNPKKANKSSSPSEVYNSSLQESLCKNKGTSSSLTDASNYSPPISDIINQQEQEEVALSLIILSRDKGDWDCSVDPIFEFSNNSLELEKARNGSKTRKLEVFDDLGKESEFKCWDCKKAFSSYQALGGHRASYKKFNGCCGPKSNKVSFGSNGNKDKKAHECSVCYKVFSSGQALGGHKRSHIVLAEKNDKVRNFFDLNLSPEDEEEECNGFVFA</sequence>
<dbReference type="GO" id="GO:0008270">
    <property type="term" value="F:zinc ion binding"/>
    <property type="evidence" value="ECO:0007669"/>
    <property type="project" value="UniProtKB-KW"/>
</dbReference>
<dbReference type="EMBL" id="BKCP01001558">
    <property type="protein sequence ID" value="GER27156.1"/>
    <property type="molecule type" value="Genomic_DNA"/>
</dbReference>
<dbReference type="InterPro" id="IPR036236">
    <property type="entry name" value="Znf_C2H2_sf"/>
</dbReference>
<dbReference type="Pfam" id="PF13912">
    <property type="entry name" value="zf-C2H2_6"/>
    <property type="match status" value="3"/>
</dbReference>
<feature type="region of interest" description="Disordered" evidence="2">
    <location>
        <begin position="36"/>
        <end position="71"/>
    </location>
</feature>
<gene>
    <name evidence="4" type="ORF">STAS_02836</name>
</gene>
<dbReference type="PROSITE" id="PS00028">
    <property type="entry name" value="ZINC_FINGER_C2H2_1"/>
    <property type="match status" value="2"/>
</dbReference>
<feature type="domain" description="C2H2-type" evidence="3">
    <location>
        <begin position="8"/>
        <end position="30"/>
    </location>
</feature>
<feature type="compositionally biased region" description="Basic residues" evidence="2">
    <location>
        <begin position="54"/>
        <end position="63"/>
    </location>
</feature>
<evidence type="ECO:0000259" key="3">
    <source>
        <dbReference type="PROSITE" id="PS50157"/>
    </source>
</evidence>
<name>A0A5A7P2V2_STRAF</name>
<dbReference type="SMART" id="SM00355">
    <property type="entry name" value="ZnF_C2H2"/>
    <property type="match status" value="3"/>
</dbReference>
<keyword evidence="1" id="KW-0863">Zinc-finger</keyword>
<dbReference type="PANTHER" id="PTHR46326:SF1">
    <property type="entry name" value="OS03G0425900 PROTEIN"/>
    <property type="match status" value="1"/>
</dbReference>
<dbReference type="GO" id="GO:0006355">
    <property type="term" value="P:regulation of DNA-templated transcription"/>
    <property type="evidence" value="ECO:0007669"/>
    <property type="project" value="InterPro"/>
</dbReference>
<accession>A0A5A7P2V2</accession>
<dbReference type="Proteomes" id="UP000325081">
    <property type="component" value="Unassembled WGS sequence"/>
</dbReference>
<evidence type="ECO:0000256" key="2">
    <source>
        <dbReference type="SAM" id="MobiDB-lite"/>
    </source>
</evidence>
<proteinExistence type="predicted"/>
<organism evidence="4 5">
    <name type="scientific">Striga asiatica</name>
    <name type="common">Asiatic witchweed</name>
    <name type="synonym">Buchnera asiatica</name>
    <dbReference type="NCBI Taxonomy" id="4170"/>
    <lineage>
        <taxon>Eukaryota</taxon>
        <taxon>Viridiplantae</taxon>
        <taxon>Streptophyta</taxon>
        <taxon>Embryophyta</taxon>
        <taxon>Tracheophyta</taxon>
        <taxon>Spermatophyta</taxon>
        <taxon>Magnoliopsida</taxon>
        <taxon>eudicotyledons</taxon>
        <taxon>Gunneridae</taxon>
        <taxon>Pentapetalae</taxon>
        <taxon>asterids</taxon>
        <taxon>lamiids</taxon>
        <taxon>Lamiales</taxon>
        <taxon>Orobanchaceae</taxon>
        <taxon>Buchnereae</taxon>
        <taxon>Striga</taxon>
    </lineage>
</organism>
<comment type="caution">
    <text evidence="4">The sequence shown here is derived from an EMBL/GenBank/DDBJ whole genome shotgun (WGS) entry which is preliminary data.</text>
</comment>